<keyword evidence="2" id="KW-0472">Membrane</keyword>
<proteinExistence type="predicted"/>
<dbReference type="InParanoid" id="T0RGW8"/>
<feature type="signal peptide" evidence="3">
    <location>
        <begin position="1"/>
        <end position="20"/>
    </location>
</feature>
<keyword evidence="3" id="KW-0732">Signal</keyword>
<feature type="transmembrane region" description="Helical" evidence="2">
    <location>
        <begin position="273"/>
        <end position="292"/>
    </location>
</feature>
<evidence type="ECO:0000313" key="5">
    <source>
        <dbReference type="Proteomes" id="UP000030762"/>
    </source>
</evidence>
<dbReference type="OrthoDB" id="77649at2759"/>
<keyword evidence="2" id="KW-1133">Transmembrane helix</keyword>
<keyword evidence="2" id="KW-0812">Transmembrane</keyword>
<evidence type="ECO:0000256" key="2">
    <source>
        <dbReference type="SAM" id="Phobius"/>
    </source>
</evidence>
<organism evidence="4 5">
    <name type="scientific">Saprolegnia diclina (strain VS20)</name>
    <dbReference type="NCBI Taxonomy" id="1156394"/>
    <lineage>
        <taxon>Eukaryota</taxon>
        <taxon>Sar</taxon>
        <taxon>Stramenopiles</taxon>
        <taxon>Oomycota</taxon>
        <taxon>Saprolegniomycetes</taxon>
        <taxon>Saprolegniales</taxon>
        <taxon>Saprolegniaceae</taxon>
        <taxon>Saprolegnia</taxon>
    </lineage>
</organism>
<sequence>MQRLATALLLLSSSLVTVGGSNETHVRSHRPTAPVRSETPAPTYPTRPPASSDDALYRCHELPRICSPPPDDKTDACRMLFPDCFRQPAIVVSTNASGSLDGRVPCCDRVQLLNALTALPETQLCLTTSNLSILSLLYGNRLERDQVHAFNRTAACQSFAAAFTSAVAAMAPCSIEGRLVHGERYSGASFEDFVERLLGYVNVAYAPTYDDAPALAAVHAFPSDALLHVGMDPRLGLGPFLVLLLEGVLVCLCVATLFWFVRTACEANPYATVLYDATLRGIAVVGVLSFLVQRCLLWELIPLNGPTHHGLLVVQDVLWLVVLVHAAQTAVVSWRVFGAHHRRCALAGRSLKDFVSVATNDGLVTADNRVPRRFHEGVDYFLLRHLFLQAHTLPTTFQFDVYLNHVEAATLVELLPLPWWSWPVLVAVYASFLGIADGVTHPSWSSATVDEMARLAPQVWRPDVAAARIYVLLAYLSVALLLTVAVAWYLYKVASGLLLQACDIINELNMASKIESLQVLASRGDGGSVTAKDVVASLTSMEHLSESLLEAPEVLPSRLVQMPSWSRSSLALVVRLTLVLPVLFLALLWDCLLLLASAPWWYRCALGSLLLVLAVVSTVLLPLLALQLGTVVGVACPDRHQVLNALSASILRLREHALQLKATSAATIVLSPTPQSCSTARC</sequence>
<name>T0RGW8_SAPDV</name>
<feature type="transmembrane region" description="Helical" evidence="2">
    <location>
        <begin position="240"/>
        <end position="261"/>
    </location>
</feature>
<dbReference type="AlphaFoldDB" id="T0RGW8"/>
<dbReference type="EMBL" id="JH767188">
    <property type="protein sequence ID" value="EQC29032.1"/>
    <property type="molecule type" value="Genomic_DNA"/>
</dbReference>
<accession>T0RGW8</accession>
<dbReference type="RefSeq" id="XP_008617491.1">
    <property type="nucleotide sequence ID" value="XM_008619269.1"/>
</dbReference>
<keyword evidence="5" id="KW-1185">Reference proteome</keyword>
<evidence type="ECO:0000313" key="4">
    <source>
        <dbReference type="EMBL" id="EQC29032.1"/>
    </source>
</evidence>
<dbReference type="GeneID" id="19953915"/>
<feature type="region of interest" description="Disordered" evidence="1">
    <location>
        <begin position="20"/>
        <end position="52"/>
    </location>
</feature>
<protein>
    <recommendedName>
        <fullName evidence="6">Transmembrane protein</fullName>
    </recommendedName>
</protein>
<evidence type="ECO:0000256" key="1">
    <source>
        <dbReference type="SAM" id="MobiDB-lite"/>
    </source>
</evidence>
<evidence type="ECO:0000256" key="3">
    <source>
        <dbReference type="SAM" id="SignalP"/>
    </source>
</evidence>
<feature type="chain" id="PRO_5004583972" description="Transmembrane protein" evidence="3">
    <location>
        <begin position="21"/>
        <end position="682"/>
    </location>
</feature>
<dbReference type="Proteomes" id="UP000030762">
    <property type="component" value="Unassembled WGS sequence"/>
</dbReference>
<reference evidence="4 5" key="1">
    <citation type="submission" date="2012-04" db="EMBL/GenBank/DDBJ databases">
        <title>The Genome Sequence of Saprolegnia declina VS20.</title>
        <authorList>
            <consortium name="The Broad Institute Genome Sequencing Platform"/>
            <person name="Russ C."/>
            <person name="Nusbaum C."/>
            <person name="Tyler B."/>
            <person name="van West P."/>
            <person name="Dieguez-Uribeondo J."/>
            <person name="de Bruijn I."/>
            <person name="Tripathy S."/>
            <person name="Jiang R."/>
            <person name="Young S.K."/>
            <person name="Zeng Q."/>
            <person name="Gargeya S."/>
            <person name="Fitzgerald M."/>
            <person name="Haas B."/>
            <person name="Abouelleil A."/>
            <person name="Alvarado L."/>
            <person name="Arachchi H.M."/>
            <person name="Berlin A."/>
            <person name="Chapman S.B."/>
            <person name="Goldberg J."/>
            <person name="Griggs A."/>
            <person name="Gujja S."/>
            <person name="Hansen M."/>
            <person name="Howarth C."/>
            <person name="Imamovic A."/>
            <person name="Larimer J."/>
            <person name="McCowen C."/>
            <person name="Montmayeur A."/>
            <person name="Murphy C."/>
            <person name="Neiman D."/>
            <person name="Pearson M."/>
            <person name="Priest M."/>
            <person name="Roberts A."/>
            <person name="Saif S."/>
            <person name="Shea T."/>
            <person name="Sisk P."/>
            <person name="Sykes S."/>
            <person name="Wortman J."/>
            <person name="Nusbaum C."/>
            <person name="Birren B."/>
        </authorList>
    </citation>
    <scope>NUCLEOTIDE SEQUENCE [LARGE SCALE GENOMIC DNA]</scope>
    <source>
        <strain evidence="4 5">VS20</strain>
    </source>
</reference>
<dbReference type="OMA" id="RCHELPR"/>
<feature type="transmembrane region" description="Helical" evidence="2">
    <location>
        <begin position="608"/>
        <end position="629"/>
    </location>
</feature>
<feature type="transmembrane region" description="Helical" evidence="2">
    <location>
        <begin position="312"/>
        <end position="334"/>
    </location>
</feature>
<dbReference type="VEuPathDB" id="FungiDB:SDRG_13188"/>
<gene>
    <name evidence="4" type="ORF">SDRG_13188</name>
</gene>
<feature type="transmembrane region" description="Helical" evidence="2">
    <location>
        <begin position="572"/>
        <end position="596"/>
    </location>
</feature>
<feature type="transmembrane region" description="Helical" evidence="2">
    <location>
        <begin position="469"/>
        <end position="491"/>
    </location>
</feature>
<evidence type="ECO:0008006" key="6">
    <source>
        <dbReference type="Google" id="ProtNLM"/>
    </source>
</evidence>